<evidence type="ECO:0000256" key="4">
    <source>
        <dbReference type="ARBA" id="ARBA00022729"/>
    </source>
</evidence>
<dbReference type="Pfam" id="PF03227">
    <property type="entry name" value="GILT"/>
    <property type="match status" value="1"/>
</dbReference>
<dbReference type="AlphaFoldDB" id="A0A4Y7IDR5"/>
<dbReference type="EMBL" id="CM010715">
    <property type="protein sequence ID" value="RZC46994.1"/>
    <property type="molecule type" value="Genomic_DNA"/>
</dbReference>
<accession>A0A4Y7IDR5</accession>
<evidence type="ECO:0000256" key="1">
    <source>
        <dbReference type="ARBA" id="ARBA00004613"/>
    </source>
</evidence>
<dbReference type="PANTHER" id="PTHR13234">
    <property type="entry name" value="GAMMA-INTERFERON INDUCIBLE LYSOSOMAL THIOL REDUCTASE GILT"/>
    <property type="match status" value="1"/>
</dbReference>
<gene>
    <name evidence="7" type="ORF">C5167_039942</name>
</gene>
<evidence type="ECO:0000313" key="7">
    <source>
        <dbReference type="EMBL" id="RZC46994.1"/>
    </source>
</evidence>
<evidence type="ECO:0000256" key="3">
    <source>
        <dbReference type="ARBA" id="ARBA00022525"/>
    </source>
</evidence>
<keyword evidence="8" id="KW-1185">Reference proteome</keyword>
<evidence type="ECO:0000256" key="5">
    <source>
        <dbReference type="ARBA" id="ARBA00023180"/>
    </source>
</evidence>
<feature type="chain" id="PRO_5021431896" description="Gamma-interferon-inducible lysosomal thiol reductase" evidence="6">
    <location>
        <begin position="30"/>
        <end position="246"/>
    </location>
</feature>
<dbReference type="Proteomes" id="UP000316621">
    <property type="component" value="Chromosome 1"/>
</dbReference>
<keyword evidence="4 6" id="KW-0732">Signal</keyword>
<dbReference type="GO" id="GO:0016671">
    <property type="term" value="F:oxidoreductase activity, acting on a sulfur group of donors, disulfide as acceptor"/>
    <property type="evidence" value="ECO:0007669"/>
    <property type="project" value="InterPro"/>
</dbReference>
<reference evidence="7 8" key="1">
    <citation type="journal article" date="2018" name="Science">
        <title>The opium poppy genome and morphinan production.</title>
        <authorList>
            <person name="Guo L."/>
            <person name="Winzer T."/>
            <person name="Yang X."/>
            <person name="Li Y."/>
            <person name="Ning Z."/>
            <person name="He Z."/>
            <person name="Teodor R."/>
            <person name="Lu Y."/>
            <person name="Bowser T.A."/>
            <person name="Graham I.A."/>
            <person name="Ye K."/>
        </authorList>
    </citation>
    <scope>NUCLEOTIDE SEQUENCE [LARGE SCALE GENOMIC DNA]</scope>
    <source>
        <strain evidence="8">cv. HN1</strain>
        <tissue evidence="7">Leaves</tissue>
    </source>
</reference>
<evidence type="ECO:0000313" key="8">
    <source>
        <dbReference type="Proteomes" id="UP000316621"/>
    </source>
</evidence>
<dbReference type="GO" id="GO:0005576">
    <property type="term" value="C:extracellular region"/>
    <property type="evidence" value="ECO:0007669"/>
    <property type="project" value="UniProtKB-SubCell"/>
</dbReference>
<dbReference type="InterPro" id="IPR004911">
    <property type="entry name" value="Interferon-induced_GILT"/>
</dbReference>
<organism evidence="7 8">
    <name type="scientific">Papaver somniferum</name>
    <name type="common">Opium poppy</name>
    <dbReference type="NCBI Taxonomy" id="3469"/>
    <lineage>
        <taxon>Eukaryota</taxon>
        <taxon>Viridiplantae</taxon>
        <taxon>Streptophyta</taxon>
        <taxon>Embryophyta</taxon>
        <taxon>Tracheophyta</taxon>
        <taxon>Spermatophyta</taxon>
        <taxon>Magnoliopsida</taxon>
        <taxon>Ranunculales</taxon>
        <taxon>Papaveraceae</taxon>
        <taxon>Papaveroideae</taxon>
        <taxon>Papaver</taxon>
    </lineage>
</organism>
<name>A0A4Y7IDR5_PAPSO</name>
<evidence type="ECO:0008006" key="9">
    <source>
        <dbReference type="Google" id="ProtNLM"/>
    </source>
</evidence>
<dbReference type="Gramene" id="RZC46994">
    <property type="protein sequence ID" value="RZC46994"/>
    <property type="gene ID" value="C5167_039942"/>
</dbReference>
<proteinExistence type="inferred from homology"/>
<keyword evidence="3" id="KW-0964">Secreted</keyword>
<sequence>MASPSPTQFSAALVLLCLLVFSFSTTTSSSKVAVAVAVAVAPPQVNEHTISKSSVAASVEKVSLTVYYSSESVRSANFIAYNLMKILENGLIDFVDLKLVPFGKSRLLKNGTILCERGSKECELNRLQACAMNVIPGAYNYYYPFIYCTEVIVSEGKTTEDWLQCLEVGNQYKDSIYKCFTNGLGEKLQLHNAKVTASLNPHLEFVPWVTVNDLPIRHDTRNFIRYVCKAYRRGAVPYACRGEIRS</sequence>
<dbReference type="OrthoDB" id="948432at2759"/>
<feature type="signal peptide" evidence="6">
    <location>
        <begin position="1"/>
        <end position="29"/>
    </location>
</feature>
<evidence type="ECO:0000256" key="6">
    <source>
        <dbReference type="SAM" id="SignalP"/>
    </source>
</evidence>
<comment type="subcellular location">
    <subcellularLocation>
        <location evidence="1">Secreted</location>
    </subcellularLocation>
</comment>
<keyword evidence="5" id="KW-0325">Glycoprotein</keyword>
<protein>
    <recommendedName>
        <fullName evidence="9">Gamma-interferon-inducible lysosomal thiol reductase</fullName>
    </recommendedName>
</protein>
<dbReference type="PANTHER" id="PTHR13234:SF8">
    <property type="entry name" value="GAMMA-INTERFERON-INDUCIBLE LYSOSOMAL THIOL REDUCTASE"/>
    <property type="match status" value="1"/>
</dbReference>
<comment type="similarity">
    <text evidence="2">Belongs to the GILT family.</text>
</comment>
<evidence type="ECO:0000256" key="2">
    <source>
        <dbReference type="ARBA" id="ARBA00005679"/>
    </source>
</evidence>